<evidence type="ECO:0000313" key="1">
    <source>
        <dbReference type="EMBL" id="RAH65898.1"/>
    </source>
</evidence>
<name>A0ACD1GX88_9EURO</name>
<sequence>MRVKPENPEFEDRVMSTAEDSDPPIATCFCFGKTNQRLVPGHGGDPSFPSGP</sequence>
<proteinExistence type="predicted"/>
<keyword evidence="2" id="KW-1185">Reference proteome</keyword>
<gene>
    <name evidence="1" type="ORF">BO66DRAFT_395037</name>
</gene>
<evidence type="ECO:0000313" key="2">
    <source>
        <dbReference type="Proteomes" id="UP000249661"/>
    </source>
</evidence>
<protein>
    <submittedName>
        <fullName evidence="1">Uncharacterized protein</fullName>
    </submittedName>
</protein>
<dbReference type="Proteomes" id="UP000249661">
    <property type="component" value="Unassembled WGS sequence"/>
</dbReference>
<organism evidence="1 2">
    <name type="scientific">Aspergillus aculeatinus CBS 121060</name>
    <dbReference type="NCBI Taxonomy" id="1448322"/>
    <lineage>
        <taxon>Eukaryota</taxon>
        <taxon>Fungi</taxon>
        <taxon>Dikarya</taxon>
        <taxon>Ascomycota</taxon>
        <taxon>Pezizomycotina</taxon>
        <taxon>Eurotiomycetes</taxon>
        <taxon>Eurotiomycetidae</taxon>
        <taxon>Eurotiales</taxon>
        <taxon>Aspergillaceae</taxon>
        <taxon>Aspergillus</taxon>
        <taxon>Aspergillus subgen. Circumdati</taxon>
    </lineage>
</organism>
<accession>A0ACD1GX88</accession>
<dbReference type="EMBL" id="KZ824988">
    <property type="protein sequence ID" value="RAH65898.1"/>
    <property type="molecule type" value="Genomic_DNA"/>
</dbReference>
<reference evidence="1" key="1">
    <citation type="submission" date="2018-02" db="EMBL/GenBank/DDBJ databases">
        <title>The genomes of Aspergillus section Nigri reveals drivers in fungal speciation.</title>
        <authorList>
            <consortium name="DOE Joint Genome Institute"/>
            <person name="Vesth T.C."/>
            <person name="Nybo J."/>
            <person name="Theobald S."/>
            <person name="Brandl J."/>
            <person name="Frisvad J.C."/>
            <person name="Nielsen K.F."/>
            <person name="Lyhne E.K."/>
            <person name="Kogle M.E."/>
            <person name="Kuo A."/>
            <person name="Riley R."/>
            <person name="Clum A."/>
            <person name="Nolan M."/>
            <person name="Lipzen A."/>
            <person name="Salamov A."/>
            <person name="Henrissat B."/>
            <person name="Wiebenga A."/>
            <person name="De vries R.P."/>
            <person name="Grigoriev I.V."/>
            <person name="Mortensen U.H."/>
            <person name="Andersen M.R."/>
            <person name="Baker S.E."/>
        </authorList>
    </citation>
    <scope>NUCLEOTIDE SEQUENCE</scope>
    <source>
        <strain evidence="1">CBS 121060</strain>
    </source>
</reference>